<comment type="caution">
    <text evidence="3">The sequence shown here is derived from an EMBL/GenBank/DDBJ whole genome shotgun (WGS) entry which is preliminary data.</text>
</comment>
<evidence type="ECO:0000313" key="4">
    <source>
        <dbReference type="Proteomes" id="UP000554054"/>
    </source>
</evidence>
<keyword evidence="2" id="KW-0472">Membrane</keyword>
<feature type="compositionally biased region" description="Low complexity" evidence="1">
    <location>
        <begin position="309"/>
        <end position="327"/>
    </location>
</feature>
<feature type="region of interest" description="Disordered" evidence="1">
    <location>
        <begin position="23"/>
        <end position="53"/>
    </location>
</feature>
<feature type="compositionally biased region" description="Low complexity" evidence="1">
    <location>
        <begin position="277"/>
        <end position="294"/>
    </location>
</feature>
<name>A0A852VUC1_9MICO</name>
<dbReference type="RefSeq" id="WP_185991757.1">
    <property type="nucleotide sequence ID" value="NZ_JACCAE010000001.1"/>
</dbReference>
<dbReference type="EMBL" id="JACCAE010000001">
    <property type="protein sequence ID" value="NYF99000.1"/>
    <property type="molecule type" value="Genomic_DNA"/>
</dbReference>
<sequence length="493" mass="51187">MTRHDDSSWGPDEDELVRAALMSLMDDVSDQPLPEPESVRARAEGRGTGEVSDLAVRRSRRRSFAFLAGAAAAAVLATTAGLYVANQSPDRPVATSSTHQETTSGSSTAASRLTMLSARTWSAVLDRPVATTTTDAPDGKGCFESTDDASWTRGAPELADGSIPAVQWIGLPRSGSRPLTRAVDAALERCDDLTTTDRTRGTLTDGATYRGWLMEDTDGTRTWRVEVTDGDGLSFLRVPASGNDSPTPEEIRALALAVIGEADLARETSTSQTSGRTDTATDTDPTTASSPATTLVPPPQPTGASTGDPSGTGTTAAPSSSSSSPPTDDVIDSARFVPADRWASPALTGSAATTAGPLRLEGSPPYIEACITSELEAPVAATGIRSGPGEDNYFARQYIALSSDPDTARSELLAGYSSGACPGPAIGGTSTQLTSSIFKLQQGDLTNYIAVVRMQGQGISVLELAEAKTAPRPLTDSVAVSELTRMSDLAAAR</sequence>
<feature type="compositionally biased region" description="Basic and acidic residues" evidence="1">
    <location>
        <begin position="37"/>
        <end position="47"/>
    </location>
</feature>
<feature type="region of interest" description="Disordered" evidence="1">
    <location>
        <begin position="265"/>
        <end position="331"/>
    </location>
</feature>
<keyword evidence="2" id="KW-1133">Transmembrane helix</keyword>
<evidence type="ECO:0000256" key="2">
    <source>
        <dbReference type="SAM" id="Phobius"/>
    </source>
</evidence>
<evidence type="ECO:0000256" key="1">
    <source>
        <dbReference type="SAM" id="MobiDB-lite"/>
    </source>
</evidence>
<dbReference type="Proteomes" id="UP000554054">
    <property type="component" value="Unassembled WGS sequence"/>
</dbReference>
<organism evidence="3 4">
    <name type="scientific">Janibacter cremeus</name>
    <dbReference type="NCBI Taxonomy" id="1285192"/>
    <lineage>
        <taxon>Bacteria</taxon>
        <taxon>Bacillati</taxon>
        <taxon>Actinomycetota</taxon>
        <taxon>Actinomycetes</taxon>
        <taxon>Micrococcales</taxon>
        <taxon>Intrasporangiaceae</taxon>
        <taxon>Janibacter</taxon>
    </lineage>
</organism>
<feature type="region of interest" description="Disordered" evidence="1">
    <location>
        <begin position="89"/>
        <end position="111"/>
    </location>
</feature>
<feature type="compositionally biased region" description="Polar residues" evidence="1">
    <location>
        <begin position="267"/>
        <end position="276"/>
    </location>
</feature>
<proteinExistence type="predicted"/>
<feature type="transmembrane region" description="Helical" evidence="2">
    <location>
        <begin position="64"/>
        <end position="85"/>
    </location>
</feature>
<accession>A0A852VUC1</accession>
<protein>
    <submittedName>
        <fullName evidence="3">Uncharacterized protein</fullName>
    </submittedName>
</protein>
<keyword evidence="4" id="KW-1185">Reference proteome</keyword>
<reference evidence="3 4" key="1">
    <citation type="submission" date="2020-07" db="EMBL/GenBank/DDBJ databases">
        <title>Sequencing the genomes of 1000 actinobacteria strains.</title>
        <authorList>
            <person name="Klenk H.-P."/>
        </authorList>
    </citation>
    <scope>NUCLEOTIDE SEQUENCE [LARGE SCALE GENOMIC DNA]</scope>
    <source>
        <strain evidence="3 4">DSM 26154</strain>
    </source>
</reference>
<feature type="region of interest" description="Disordered" evidence="1">
    <location>
        <begin position="131"/>
        <end position="151"/>
    </location>
</feature>
<evidence type="ECO:0000313" key="3">
    <source>
        <dbReference type="EMBL" id="NYF99000.1"/>
    </source>
</evidence>
<gene>
    <name evidence="3" type="ORF">BJY20_002392</name>
</gene>
<dbReference type="AlphaFoldDB" id="A0A852VUC1"/>
<keyword evidence="2" id="KW-0812">Transmembrane</keyword>